<keyword evidence="2" id="KW-1185">Reference proteome</keyword>
<proteinExistence type="predicted"/>
<dbReference type="EMBL" id="KQ971341">
    <property type="protein sequence ID" value="KYB27713.1"/>
    <property type="molecule type" value="Genomic_DNA"/>
</dbReference>
<dbReference type="AlphaFoldDB" id="A0A139WI98"/>
<dbReference type="InParanoid" id="A0A139WI98"/>
<reference evidence="1 2" key="2">
    <citation type="journal article" date="2010" name="Nucleic Acids Res.">
        <title>BeetleBase in 2010: revisions to provide comprehensive genomic information for Tribolium castaneum.</title>
        <authorList>
            <person name="Kim H.S."/>
            <person name="Murphy T."/>
            <person name="Xia J."/>
            <person name="Caragea D."/>
            <person name="Park Y."/>
            <person name="Beeman R.W."/>
            <person name="Lorenzen M.D."/>
            <person name="Butcher S."/>
            <person name="Manak J.R."/>
            <person name="Brown S.J."/>
        </authorList>
    </citation>
    <scope>GENOME REANNOTATION</scope>
    <source>
        <strain evidence="1 2">Georgia GA2</strain>
    </source>
</reference>
<gene>
    <name evidence="1" type="primary">AUGUSTUS-3.0.2_32994</name>
    <name evidence="1" type="ORF">TcasGA2_TC032994</name>
</gene>
<protein>
    <submittedName>
        <fullName evidence="1">Uncharacterized protein</fullName>
    </submittedName>
</protein>
<organism evidence="1 2">
    <name type="scientific">Tribolium castaneum</name>
    <name type="common">Red flour beetle</name>
    <dbReference type="NCBI Taxonomy" id="7070"/>
    <lineage>
        <taxon>Eukaryota</taxon>
        <taxon>Metazoa</taxon>
        <taxon>Ecdysozoa</taxon>
        <taxon>Arthropoda</taxon>
        <taxon>Hexapoda</taxon>
        <taxon>Insecta</taxon>
        <taxon>Pterygota</taxon>
        <taxon>Neoptera</taxon>
        <taxon>Endopterygota</taxon>
        <taxon>Coleoptera</taxon>
        <taxon>Polyphaga</taxon>
        <taxon>Cucujiformia</taxon>
        <taxon>Tenebrionidae</taxon>
        <taxon>Tenebrionidae incertae sedis</taxon>
        <taxon>Tribolium</taxon>
    </lineage>
</organism>
<reference evidence="1 2" key="1">
    <citation type="journal article" date="2008" name="Nature">
        <title>The genome of the model beetle and pest Tribolium castaneum.</title>
        <authorList>
            <consortium name="Tribolium Genome Sequencing Consortium"/>
            <person name="Richards S."/>
            <person name="Gibbs R.A."/>
            <person name="Weinstock G.M."/>
            <person name="Brown S.J."/>
            <person name="Denell R."/>
            <person name="Beeman R.W."/>
            <person name="Gibbs R."/>
            <person name="Beeman R.W."/>
            <person name="Brown S.J."/>
            <person name="Bucher G."/>
            <person name="Friedrich M."/>
            <person name="Grimmelikhuijzen C.J."/>
            <person name="Klingler M."/>
            <person name="Lorenzen M."/>
            <person name="Richards S."/>
            <person name="Roth S."/>
            <person name="Schroder R."/>
            <person name="Tautz D."/>
            <person name="Zdobnov E.M."/>
            <person name="Muzny D."/>
            <person name="Gibbs R.A."/>
            <person name="Weinstock G.M."/>
            <person name="Attaway T."/>
            <person name="Bell S."/>
            <person name="Buhay C.J."/>
            <person name="Chandrabose M.N."/>
            <person name="Chavez D."/>
            <person name="Clerk-Blankenburg K.P."/>
            <person name="Cree A."/>
            <person name="Dao M."/>
            <person name="Davis C."/>
            <person name="Chacko J."/>
            <person name="Dinh H."/>
            <person name="Dugan-Rocha S."/>
            <person name="Fowler G."/>
            <person name="Garner T.T."/>
            <person name="Garnes J."/>
            <person name="Gnirke A."/>
            <person name="Hawes A."/>
            <person name="Hernandez J."/>
            <person name="Hines S."/>
            <person name="Holder M."/>
            <person name="Hume J."/>
            <person name="Jhangiani S.N."/>
            <person name="Joshi V."/>
            <person name="Khan Z.M."/>
            <person name="Jackson L."/>
            <person name="Kovar C."/>
            <person name="Kowis A."/>
            <person name="Lee S."/>
            <person name="Lewis L.R."/>
            <person name="Margolis J."/>
            <person name="Morgan M."/>
            <person name="Nazareth L.V."/>
            <person name="Nguyen N."/>
            <person name="Okwuonu G."/>
            <person name="Parker D."/>
            <person name="Richards S."/>
            <person name="Ruiz S.J."/>
            <person name="Santibanez J."/>
            <person name="Savard J."/>
            <person name="Scherer S.E."/>
            <person name="Schneider B."/>
            <person name="Sodergren E."/>
            <person name="Tautz D."/>
            <person name="Vattahil S."/>
            <person name="Villasana D."/>
            <person name="White C.S."/>
            <person name="Wright R."/>
            <person name="Park Y."/>
            <person name="Beeman R.W."/>
            <person name="Lord J."/>
            <person name="Oppert B."/>
            <person name="Lorenzen M."/>
            <person name="Brown S."/>
            <person name="Wang L."/>
            <person name="Savard J."/>
            <person name="Tautz D."/>
            <person name="Richards S."/>
            <person name="Weinstock G."/>
            <person name="Gibbs R.A."/>
            <person name="Liu Y."/>
            <person name="Worley K."/>
            <person name="Weinstock G."/>
            <person name="Elsik C.G."/>
            <person name="Reese J.T."/>
            <person name="Elhaik E."/>
            <person name="Landan G."/>
            <person name="Graur D."/>
            <person name="Arensburger P."/>
            <person name="Atkinson P."/>
            <person name="Beeman R.W."/>
            <person name="Beidler J."/>
            <person name="Brown S.J."/>
            <person name="Demuth J.P."/>
            <person name="Drury D.W."/>
            <person name="Du Y.Z."/>
            <person name="Fujiwara H."/>
            <person name="Lorenzen M."/>
            <person name="Maselli V."/>
            <person name="Osanai M."/>
            <person name="Park Y."/>
            <person name="Robertson H.M."/>
            <person name="Tu Z."/>
            <person name="Wang J.J."/>
            <person name="Wang S."/>
            <person name="Richards S."/>
            <person name="Song H."/>
            <person name="Zhang L."/>
            <person name="Sodergren E."/>
            <person name="Werner D."/>
            <person name="Stanke M."/>
            <person name="Morgenstern B."/>
            <person name="Solovyev V."/>
            <person name="Kosarev P."/>
            <person name="Brown G."/>
            <person name="Chen H.C."/>
            <person name="Ermolaeva O."/>
            <person name="Hlavina W."/>
            <person name="Kapustin Y."/>
            <person name="Kiryutin B."/>
            <person name="Kitts P."/>
            <person name="Maglott D."/>
            <person name="Pruitt K."/>
            <person name="Sapojnikov V."/>
            <person name="Souvorov A."/>
            <person name="Mackey A.J."/>
            <person name="Waterhouse R.M."/>
            <person name="Wyder S."/>
            <person name="Zdobnov E.M."/>
            <person name="Zdobnov E.M."/>
            <person name="Wyder S."/>
            <person name="Kriventseva E.V."/>
            <person name="Kadowaki T."/>
            <person name="Bork P."/>
            <person name="Aranda M."/>
            <person name="Bao R."/>
            <person name="Beermann A."/>
            <person name="Berns N."/>
            <person name="Bolognesi R."/>
            <person name="Bonneton F."/>
            <person name="Bopp D."/>
            <person name="Brown S.J."/>
            <person name="Bucher G."/>
            <person name="Butts T."/>
            <person name="Chaumot A."/>
            <person name="Denell R.E."/>
            <person name="Ferrier D.E."/>
            <person name="Friedrich M."/>
            <person name="Gordon C.M."/>
            <person name="Jindra M."/>
            <person name="Klingler M."/>
            <person name="Lan Q."/>
            <person name="Lattorff H.M."/>
            <person name="Laudet V."/>
            <person name="von Levetsow C."/>
            <person name="Liu Z."/>
            <person name="Lutz R."/>
            <person name="Lynch J.A."/>
            <person name="da Fonseca R.N."/>
            <person name="Posnien N."/>
            <person name="Reuter R."/>
            <person name="Roth S."/>
            <person name="Savard J."/>
            <person name="Schinko J.B."/>
            <person name="Schmitt C."/>
            <person name="Schoppmeier M."/>
            <person name="Schroder R."/>
            <person name="Shippy T.D."/>
            <person name="Simonnet F."/>
            <person name="Marques-Souza H."/>
            <person name="Tautz D."/>
            <person name="Tomoyasu Y."/>
            <person name="Trauner J."/>
            <person name="Van der Zee M."/>
            <person name="Vervoort M."/>
            <person name="Wittkopp N."/>
            <person name="Wimmer E.A."/>
            <person name="Yang X."/>
            <person name="Jones A.K."/>
            <person name="Sattelle D.B."/>
            <person name="Ebert P.R."/>
            <person name="Nelson D."/>
            <person name="Scott J.G."/>
            <person name="Beeman R.W."/>
            <person name="Muthukrishnan S."/>
            <person name="Kramer K.J."/>
            <person name="Arakane Y."/>
            <person name="Beeman R.W."/>
            <person name="Zhu Q."/>
            <person name="Hogenkamp D."/>
            <person name="Dixit R."/>
            <person name="Oppert B."/>
            <person name="Jiang H."/>
            <person name="Zou Z."/>
            <person name="Marshall J."/>
            <person name="Elpidina E."/>
            <person name="Vinokurov K."/>
            <person name="Oppert C."/>
            <person name="Zou Z."/>
            <person name="Evans J."/>
            <person name="Lu Z."/>
            <person name="Zhao P."/>
            <person name="Sumathipala N."/>
            <person name="Altincicek B."/>
            <person name="Vilcinskas A."/>
            <person name="Williams M."/>
            <person name="Hultmark D."/>
            <person name="Hetru C."/>
            <person name="Jiang H."/>
            <person name="Grimmelikhuijzen C.J."/>
            <person name="Hauser F."/>
            <person name="Cazzamali G."/>
            <person name="Williamson M."/>
            <person name="Park Y."/>
            <person name="Li B."/>
            <person name="Tanaka Y."/>
            <person name="Predel R."/>
            <person name="Neupert S."/>
            <person name="Schachtner J."/>
            <person name="Verleyen P."/>
            <person name="Raible F."/>
            <person name="Bork P."/>
            <person name="Friedrich M."/>
            <person name="Walden K.K."/>
            <person name="Robertson H.M."/>
            <person name="Angeli S."/>
            <person name="Foret S."/>
            <person name="Bucher G."/>
            <person name="Schuetz S."/>
            <person name="Maleszka R."/>
            <person name="Wimmer E.A."/>
            <person name="Beeman R.W."/>
            <person name="Lorenzen M."/>
            <person name="Tomoyasu Y."/>
            <person name="Miller S.C."/>
            <person name="Grossmann D."/>
            <person name="Bucher G."/>
        </authorList>
    </citation>
    <scope>NUCLEOTIDE SEQUENCE [LARGE SCALE GENOMIC DNA]</scope>
    <source>
        <strain evidence="1 2">Georgia GA2</strain>
    </source>
</reference>
<name>A0A139WI98_TRICA</name>
<accession>A0A139WI98</accession>
<evidence type="ECO:0000313" key="1">
    <source>
        <dbReference type="EMBL" id="KYB27713.1"/>
    </source>
</evidence>
<sequence>MSPLKLFCEISEIPYSDIQNAAPCTLHCTEIDYTEFLPL</sequence>
<evidence type="ECO:0000313" key="2">
    <source>
        <dbReference type="Proteomes" id="UP000007266"/>
    </source>
</evidence>
<dbReference type="Proteomes" id="UP000007266">
    <property type="component" value="Linkage group 5"/>
</dbReference>